<gene>
    <name evidence="5" type="ORF">CFX1CAM_1808</name>
</gene>
<evidence type="ECO:0000259" key="4">
    <source>
        <dbReference type="Pfam" id="PF17210"/>
    </source>
</evidence>
<dbReference type="GO" id="GO:0005576">
    <property type="term" value="C:extracellular region"/>
    <property type="evidence" value="ECO:0007669"/>
    <property type="project" value="UniProtKB-SubCell"/>
</dbReference>
<dbReference type="PROSITE" id="PS51257">
    <property type="entry name" value="PROKAR_LIPOPROTEIN"/>
    <property type="match status" value="1"/>
</dbReference>
<dbReference type="EMBL" id="LT859958">
    <property type="protein sequence ID" value="SMX54873.1"/>
    <property type="molecule type" value="Genomic_DNA"/>
</dbReference>
<evidence type="ECO:0000256" key="1">
    <source>
        <dbReference type="ARBA" id="ARBA00004613"/>
    </source>
</evidence>
<dbReference type="SUPFAM" id="SSF117074">
    <property type="entry name" value="Hypothetical protein PA1324"/>
    <property type="match status" value="1"/>
</dbReference>
<dbReference type="Gene3D" id="2.60.40.10">
    <property type="entry name" value="Immunoglobulins"/>
    <property type="match status" value="1"/>
</dbReference>
<dbReference type="InterPro" id="IPR033764">
    <property type="entry name" value="Sdr_B"/>
</dbReference>
<dbReference type="Proteomes" id="UP000195514">
    <property type="component" value="Chromosome I"/>
</dbReference>
<evidence type="ECO:0000256" key="2">
    <source>
        <dbReference type="ARBA" id="ARBA00022525"/>
    </source>
</evidence>
<dbReference type="KEGG" id="abat:CFX1CAM_1808"/>
<reference evidence="6" key="1">
    <citation type="submission" date="2017-05" db="EMBL/GenBank/DDBJ databases">
        <authorList>
            <person name="Kirkegaard R."/>
            <person name="Mcilroy J S."/>
        </authorList>
    </citation>
    <scope>NUCLEOTIDE SEQUENCE [LARGE SCALE GENOMIC DNA]</scope>
</reference>
<dbReference type="RefSeq" id="WP_087862680.1">
    <property type="nucleotide sequence ID" value="NZ_LT859958.1"/>
</dbReference>
<protein>
    <recommendedName>
        <fullName evidence="4">SD-repeat containing protein B domain-containing protein</fullName>
    </recommendedName>
</protein>
<dbReference type="InterPro" id="IPR013783">
    <property type="entry name" value="Ig-like_fold"/>
</dbReference>
<dbReference type="AlphaFoldDB" id="A0A1Y6K5F4"/>
<keyword evidence="3" id="KW-0732">Signal</keyword>
<name>A0A1Y6K5F4_9CHLR</name>
<evidence type="ECO:0000313" key="5">
    <source>
        <dbReference type="EMBL" id="SMX54873.1"/>
    </source>
</evidence>
<dbReference type="OrthoDB" id="134442at2"/>
<keyword evidence="6" id="KW-1185">Reference proteome</keyword>
<proteinExistence type="predicted"/>
<sequence>MKKIYLVTIIFLILFALLIAACAPSGQSTDLSDIHIAETMLAIAITQTSMAQIQPPATITQEPLPPTPMPTDPQIDLPAEGPPADEEQTTALTEIVHQVTPGNPGWIHKWFYDTDSSKNAGNKSVTAGDDFTANLYERPFTEGEMVYRPDIDINKTEISEDNNFYYVTIYPNNTHPVGGFQAAYAIEIDEDWDGRGDLLVIADRPSSNQWDITGLSVWRDGNKDVGGQTILRPDTGYSGDSYEQELFSINVLNDPDVAWARVSEGSPVSVSIAFKKSLLTRTTFVWGVWAADSLLDPALFDHHDHFTKEDAGSPNKSHTTYPLKALNLIDNTCRETYNFAATTPIQGLCYSREVPMPTPETPNTPGVPTPETPNTPQPQFGYIEGIAFQDFNNNGKRDAGEPPVVYYDVKITLLKDSCFGTTVTSTTAKEFSFGPLAPGTYCVTIDPPFPMTTPSFYLFSLGANETIYLEFGYETLI</sequence>
<dbReference type="Pfam" id="PF17210">
    <property type="entry name" value="SdrD_B"/>
    <property type="match status" value="1"/>
</dbReference>
<accession>A0A1Y6K5F4</accession>
<keyword evidence="2" id="KW-0964">Secreted</keyword>
<comment type="subcellular location">
    <subcellularLocation>
        <location evidence="1">Secreted</location>
    </subcellularLocation>
</comment>
<evidence type="ECO:0000256" key="3">
    <source>
        <dbReference type="ARBA" id="ARBA00022729"/>
    </source>
</evidence>
<feature type="domain" description="SD-repeat containing protein B" evidence="4">
    <location>
        <begin position="387"/>
        <end position="451"/>
    </location>
</feature>
<evidence type="ECO:0000313" key="6">
    <source>
        <dbReference type="Proteomes" id="UP000195514"/>
    </source>
</evidence>
<organism evidence="5 6">
    <name type="scientific">Candidatus Brevifilum fermentans</name>
    <dbReference type="NCBI Taxonomy" id="1986204"/>
    <lineage>
        <taxon>Bacteria</taxon>
        <taxon>Bacillati</taxon>
        <taxon>Chloroflexota</taxon>
        <taxon>Anaerolineae</taxon>
        <taxon>Anaerolineales</taxon>
        <taxon>Anaerolineaceae</taxon>
        <taxon>Candidatus Brevifilum</taxon>
    </lineage>
</organism>